<sequence length="120" mass="13584">MKTTVQICVLFALFAVAFAWSSTWGVRNATDVLLFSKNVFKPAIVNQVQYIYFDIPETLESNNSVISAIYLQDQFKNSSGPSNNLYYGGPGWTYASIQMRTYTSVGLNVTFVVYGQRNYY</sequence>
<accession>A0A6I9VIF9</accession>
<feature type="chain" id="PRO_5045546087" evidence="1">
    <location>
        <begin position="20"/>
        <end position="120"/>
    </location>
</feature>
<protein>
    <submittedName>
        <fullName evidence="3">Uncharacterized protein LOC105226192</fullName>
    </submittedName>
</protein>
<evidence type="ECO:0000256" key="1">
    <source>
        <dbReference type="SAM" id="SignalP"/>
    </source>
</evidence>
<feature type="signal peptide" evidence="1">
    <location>
        <begin position="1"/>
        <end position="19"/>
    </location>
</feature>
<evidence type="ECO:0000313" key="3">
    <source>
        <dbReference type="RefSeq" id="XP_011203313.2"/>
    </source>
</evidence>
<keyword evidence="2" id="KW-1185">Reference proteome</keyword>
<dbReference type="GeneID" id="105226192"/>
<dbReference type="Pfam" id="PF15868">
    <property type="entry name" value="MBF2"/>
    <property type="match status" value="1"/>
</dbReference>
<proteinExistence type="predicted"/>
<dbReference type="Proteomes" id="UP001652620">
    <property type="component" value="Chromosome 3"/>
</dbReference>
<evidence type="ECO:0000313" key="2">
    <source>
        <dbReference type="Proteomes" id="UP001652620"/>
    </source>
</evidence>
<dbReference type="OrthoDB" id="8192785at2759"/>
<dbReference type="InParanoid" id="A0A6I9VIF9"/>
<dbReference type="PANTHER" id="PTHR37685:SF1">
    <property type="entry name" value="GEO11136P1-RELATED"/>
    <property type="match status" value="1"/>
</dbReference>
<reference evidence="3" key="1">
    <citation type="submission" date="2025-08" db="UniProtKB">
        <authorList>
            <consortium name="RefSeq"/>
        </authorList>
    </citation>
    <scope>IDENTIFICATION</scope>
    <source>
        <tissue evidence="3">Adult</tissue>
    </source>
</reference>
<keyword evidence="1" id="KW-0732">Signal</keyword>
<dbReference type="PANTHER" id="PTHR37685">
    <property type="entry name" value="GEO11136P1-RELATED"/>
    <property type="match status" value="1"/>
</dbReference>
<dbReference type="InterPro" id="IPR031734">
    <property type="entry name" value="MBF2"/>
</dbReference>
<dbReference type="AlphaFoldDB" id="A0A6I9VIF9"/>
<organism evidence="2 3">
    <name type="scientific">Bactrocera dorsalis</name>
    <name type="common">Oriental fruit fly</name>
    <name type="synonym">Dacus dorsalis</name>
    <dbReference type="NCBI Taxonomy" id="27457"/>
    <lineage>
        <taxon>Eukaryota</taxon>
        <taxon>Metazoa</taxon>
        <taxon>Ecdysozoa</taxon>
        <taxon>Arthropoda</taxon>
        <taxon>Hexapoda</taxon>
        <taxon>Insecta</taxon>
        <taxon>Pterygota</taxon>
        <taxon>Neoptera</taxon>
        <taxon>Endopterygota</taxon>
        <taxon>Diptera</taxon>
        <taxon>Brachycera</taxon>
        <taxon>Muscomorpha</taxon>
        <taxon>Tephritoidea</taxon>
        <taxon>Tephritidae</taxon>
        <taxon>Bactrocera</taxon>
        <taxon>Bactrocera</taxon>
    </lineage>
</organism>
<gene>
    <name evidence="3" type="primary">LOC105226192</name>
</gene>
<dbReference type="KEGG" id="bdr:105226192"/>
<dbReference type="RefSeq" id="XP_011203313.2">
    <property type="nucleotide sequence ID" value="XM_011205011.4"/>
</dbReference>
<name>A0A6I9VIF9_BACDO</name>